<accession>A0ABD0UQ43</accession>
<evidence type="ECO:0000256" key="1">
    <source>
        <dbReference type="SAM" id="Coils"/>
    </source>
</evidence>
<organism evidence="3 4">
    <name type="scientific">Dendrobium thyrsiflorum</name>
    <name type="common">Pinecone-like raceme dendrobium</name>
    <name type="synonym">Orchid</name>
    <dbReference type="NCBI Taxonomy" id="117978"/>
    <lineage>
        <taxon>Eukaryota</taxon>
        <taxon>Viridiplantae</taxon>
        <taxon>Streptophyta</taxon>
        <taxon>Embryophyta</taxon>
        <taxon>Tracheophyta</taxon>
        <taxon>Spermatophyta</taxon>
        <taxon>Magnoliopsida</taxon>
        <taxon>Liliopsida</taxon>
        <taxon>Asparagales</taxon>
        <taxon>Orchidaceae</taxon>
        <taxon>Epidendroideae</taxon>
        <taxon>Malaxideae</taxon>
        <taxon>Dendrobiinae</taxon>
        <taxon>Dendrobium</taxon>
    </lineage>
</organism>
<dbReference type="EMBL" id="JANQDX010000012">
    <property type="protein sequence ID" value="KAL0914776.1"/>
    <property type="molecule type" value="Genomic_DNA"/>
</dbReference>
<sequence length="368" mass="42699">MDNSAIASHLLPGSSSTTLDLDPSINVCHHRPNDYKAPPVVHNPHILQIHGAFPSDEDDDSFALCDRAKQESQWHRMKWTDEMVRFLVAVVAFVNDEGTPDPVEAAARRRSVLQKKGKWKTVSKLMMEKGCCVSPQQCEDKFNDLNKRYKRLNEILGRGTTCTVVENPALLESMTHVSFKLKEDVKKILNSKHLFYREMCAYHNGQRIPDSQIFGLRNEILTSSGILHEVNEDSEDVDDDEGKSDDYGQLSVDDFLAEIDLVFQDNNRTASEKLDWFQRRALQIKQERLAILAEALELEKRNFKWQRFRSKKDREMEKMRLKNERSMKENERKILELRQKELEFTPSRLREIDEEHLSITILQGLSSI</sequence>
<dbReference type="PANTHER" id="PTHR46327:SF9">
    <property type="entry name" value="MYB_SANT-LIKE DNA-BINDING DOMAIN-CONTAINING PROTEIN"/>
    <property type="match status" value="1"/>
</dbReference>
<evidence type="ECO:0000259" key="2">
    <source>
        <dbReference type="Pfam" id="PF13837"/>
    </source>
</evidence>
<gene>
    <name evidence="3" type="ORF">M5K25_015155</name>
</gene>
<protein>
    <recommendedName>
        <fullName evidence="2">Myb/SANT-like DNA-binding domain-containing protein</fullName>
    </recommendedName>
</protein>
<comment type="caution">
    <text evidence="3">The sequence shown here is derived from an EMBL/GenBank/DDBJ whole genome shotgun (WGS) entry which is preliminary data.</text>
</comment>
<feature type="domain" description="Myb/SANT-like DNA-binding" evidence="2">
    <location>
        <begin position="76"/>
        <end position="166"/>
    </location>
</feature>
<keyword evidence="1" id="KW-0175">Coiled coil</keyword>
<dbReference type="Gene3D" id="1.10.10.60">
    <property type="entry name" value="Homeodomain-like"/>
    <property type="match status" value="1"/>
</dbReference>
<reference evidence="3 4" key="1">
    <citation type="journal article" date="2024" name="Plant Biotechnol. J.">
        <title>Dendrobium thyrsiflorum genome and its molecular insights into genes involved in important horticultural traits.</title>
        <authorList>
            <person name="Chen B."/>
            <person name="Wang J.Y."/>
            <person name="Zheng P.J."/>
            <person name="Li K.L."/>
            <person name="Liang Y.M."/>
            <person name="Chen X.F."/>
            <person name="Zhang C."/>
            <person name="Zhao X."/>
            <person name="He X."/>
            <person name="Zhang G.Q."/>
            <person name="Liu Z.J."/>
            <person name="Xu Q."/>
        </authorList>
    </citation>
    <scope>NUCLEOTIDE SEQUENCE [LARGE SCALE GENOMIC DNA]</scope>
    <source>
        <strain evidence="3">GZMU011</strain>
    </source>
</reference>
<feature type="coiled-coil region" evidence="1">
    <location>
        <begin position="282"/>
        <end position="338"/>
    </location>
</feature>
<dbReference type="PANTHER" id="PTHR46327">
    <property type="entry name" value="F16F4.11 PROTEIN-RELATED"/>
    <property type="match status" value="1"/>
</dbReference>
<dbReference type="InterPro" id="IPR044822">
    <property type="entry name" value="Myb_DNA-bind_4"/>
</dbReference>
<proteinExistence type="predicted"/>
<keyword evidence="4" id="KW-1185">Reference proteome</keyword>
<name>A0ABD0UQ43_DENTH</name>
<dbReference type="AlphaFoldDB" id="A0ABD0UQ43"/>
<evidence type="ECO:0000313" key="4">
    <source>
        <dbReference type="Proteomes" id="UP001552299"/>
    </source>
</evidence>
<dbReference type="Pfam" id="PF13837">
    <property type="entry name" value="Myb_DNA-bind_4"/>
    <property type="match status" value="1"/>
</dbReference>
<evidence type="ECO:0000313" key="3">
    <source>
        <dbReference type="EMBL" id="KAL0914776.1"/>
    </source>
</evidence>
<dbReference type="Proteomes" id="UP001552299">
    <property type="component" value="Unassembled WGS sequence"/>
</dbReference>